<sequence>MPIVLQNIIRFILLVLLQVLVLNNIQFLGYINPYLYILIILAFPVQMPRWLTLILAFGLGLIIDAFANTMGMHAFATVLVAFLRNGIIKLFTSIEEGNNPTPSFYSFGVSAYVKYVVLLVLIHHATLLMLEAFSFVNFGITLTKIILSTAVTVLMILGIQSLSKK</sequence>
<keyword evidence="5" id="KW-0133">Cell shape</keyword>
<evidence type="ECO:0000256" key="3">
    <source>
        <dbReference type="ARBA" id="ARBA00022475"/>
    </source>
</evidence>
<comment type="subcellular location">
    <subcellularLocation>
        <location evidence="1">Cell membrane</location>
        <topology evidence="1">Multi-pass membrane protein</topology>
    </subcellularLocation>
</comment>
<organism evidence="9 10">
    <name type="scientific">Paludibacter propionicigenes (strain DSM 17365 / JCM 13257 / WB4)</name>
    <dbReference type="NCBI Taxonomy" id="694427"/>
    <lineage>
        <taxon>Bacteria</taxon>
        <taxon>Pseudomonadati</taxon>
        <taxon>Bacteroidota</taxon>
        <taxon>Bacteroidia</taxon>
        <taxon>Bacteroidales</taxon>
        <taxon>Paludibacteraceae</taxon>
        <taxon>Paludibacter</taxon>
    </lineage>
</organism>
<keyword evidence="3" id="KW-1003">Cell membrane</keyword>
<evidence type="ECO:0000256" key="5">
    <source>
        <dbReference type="ARBA" id="ARBA00022960"/>
    </source>
</evidence>
<gene>
    <name evidence="9" type="ordered locus">Palpr_2059</name>
</gene>
<feature type="transmembrane region" description="Helical" evidence="8">
    <location>
        <begin position="112"/>
        <end position="133"/>
    </location>
</feature>
<dbReference type="NCBIfam" id="TIGR03426">
    <property type="entry name" value="shape_MreD"/>
    <property type="match status" value="1"/>
</dbReference>
<dbReference type="STRING" id="694427.Palpr_2059"/>
<dbReference type="EMBL" id="CP002345">
    <property type="protein sequence ID" value="ADQ80196.1"/>
    <property type="molecule type" value="Genomic_DNA"/>
</dbReference>
<evidence type="ECO:0000256" key="4">
    <source>
        <dbReference type="ARBA" id="ARBA00022692"/>
    </source>
</evidence>
<evidence type="ECO:0000256" key="8">
    <source>
        <dbReference type="SAM" id="Phobius"/>
    </source>
</evidence>
<comment type="similarity">
    <text evidence="2">Belongs to the MreD family.</text>
</comment>
<dbReference type="RefSeq" id="WP_013445565.1">
    <property type="nucleotide sequence ID" value="NC_014734.1"/>
</dbReference>
<dbReference type="GO" id="GO:0005886">
    <property type="term" value="C:plasma membrane"/>
    <property type="evidence" value="ECO:0007669"/>
    <property type="project" value="UniProtKB-SubCell"/>
</dbReference>
<dbReference type="AlphaFoldDB" id="E4T652"/>
<keyword evidence="7 8" id="KW-0472">Membrane</keyword>
<evidence type="ECO:0000313" key="10">
    <source>
        <dbReference type="Proteomes" id="UP000008718"/>
    </source>
</evidence>
<protein>
    <submittedName>
        <fullName evidence="9">Rod shape-determining protein MreD</fullName>
    </submittedName>
</protein>
<dbReference type="GO" id="GO:0008360">
    <property type="term" value="P:regulation of cell shape"/>
    <property type="evidence" value="ECO:0007669"/>
    <property type="project" value="UniProtKB-KW"/>
</dbReference>
<dbReference type="eggNOG" id="ENOG50315DF">
    <property type="taxonomic scope" value="Bacteria"/>
</dbReference>
<dbReference type="OrthoDB" id="1132160at2"/>
<evidence type="ECO:0000256" key="2">
    <source>
        <dbReference type="ARBA" id="ARBA00007776"/>
    </source>
</evidence>
<feature type="transmembrane region" description="Helical" evidence="8">
    <location>
        <begin position="145"/>
        <end position="163"/>
    </location>
</feature>
<evidence type="ECO:0000256" key="7">
    <source>
        <dbReference type="ARBA" id="ARBA00023136"/>
    </source>
</evidence>
<dbReference type="InterPro" id="IPR007227">
    <property type="entry name" value="Cell_shape_determining_MreD"/>
</dbReference>
<reference key="1">
    <citation type="submission" date="2010-11" db="EMBL/GenBank/DDBJ databases">
        <title>The complete genome of Paludibacter propionicigenes DSM 17365.</title>
        <authorList>
            <consortium name="US DOE Joint Genome Institute (JGI-PGF)"/>
            <person name="Lucas S."/>
            <person name="Copeland A."/>
            <person name="Lapidus A."/>
            <person name="Bruce D."/>
            <person name="Goodwin L."/>
            <person name="Pitluck S."/>
            <person name="Kyrpides N."/>
            <person name="Mavromatis K."/>
            <person name="Ivanova N."/>
            <person name="Munk A.C."/>
            <person name="Brettin T."/>
            <person name="Detter J.C."/>
            <person name="Han C."/>
            <person name="Tapia R."/>
            <person name="Land M."/>
            <person name="Hauser L."/>
            <person name="Markowitz V."/>
            <person name="Cheng J.-F."/>
            <person name="Hugenholtz P."/>
            <person name="Woyke T."/>
            <person name="Wu D."/>
            <person name="Gronow S."/>
            <person name="Wellnitz S."/>
            <person name="Brambilla E."/>
            <person name="Klenk H.-P."/>
            <person name="Eisen J.A."/>
        </authorList>
    </citation>
    <scope>NUCLEOTIDE SEQUENCE</scope>
    <source>
        <strain>WB4</strain>
    </source>
</reference>
<evidence type="ECO:0000256" key="6">
    <source>
        <dbReference type="ARBA" id="ARBA00022989"/>
    </source>
</evidence>
<name>E4T652_PALPW</name>
<evidence type="ECO:0000256" key="1">
    <source>
        <dbReference type="ARBA" id="ARBA00004651"/>
    </source>
</evidence>
<reference evidence="9 10" key="2">
    <citation type="journal article" date="2011" name="Stand. Genomic Sci.">
        <title>Complete genome sequence of Paludibacter propionicigenes type strain (WB4).</title>
        <authorList>
            <person name="Gronow S."/>
            <person name="Munk C."/>
            <person name="Lapidus A."/>
            <person name="Nolan M."/>
            <person name="Lucas S."/>
            <person name="Hammon N."/>
            <person name="Deshpande S."/>
            <person name="Cheng J.F."/>
            <person name="Tapia R."/>
            <person name="Han C."/>
            <person name="Goodwin L."/>
            <person name="Pitluck S."/>
            <person name="Liolios K."/>
            <person name="Ivanova N."/>
            <person name="Mavromatis K."/>
            <person name="Mikhailova N."/>
            <person name="Pati A."/>
            <person name="Chen A."/>
            <person name="Palaniappan K."/>
            <person name="Land M."/>
            <person name="Hauser L."/>
            <person name="Chang Y.J."/>
            <person name="Jeffries C.D."/>
            <person name="Brambilla E."/>
            <person name="Rohde M."/>
            <person name="Goker M."/>
            <person name="Detter J.C."/>
            <person name="Woyke T."/>
            <person name="Bristow J."/>
            <person name="Eisen J.A."/>
            <person name="Markowitz V."/>
            <person name="Hugenholtz P."/>
            <person name="Kyrpides N.C."/>
            <person name="Klenk H.P."/>
        </authorList>
    </citation>
    <scope>NUCLEOTIDE SEQUENCE [LARGE SCALE GENOMIC DNA]</scope>
    <source>
        <strain evidence="10">DSM 17365 / JCM 13257 / WB4</strain>
    </source>
</reference>
<keyword evidence="4 8" id="KW-0812">Transmembrane</keyword>
<evidence type="ECO:0000313" key="9">
    <source>
        <dbReference type="EMBL" id="ADQ80196.1"/>
    </source>
</evidence>
<accession>E4T652</accession>
<proteinExistence type="inferred from homology"/>
<dbReference type="HOGENOM" id="CLU_125324_0_0_10"/>
<keyword evidence="10" id="KW-1185">Reference proteome</keyword>
<dbReference type="KEGG" id="ppn:Palpr_2059"/>
<dbReference type="Proteomes" id="UP000008718">
    <property type="component" value="Chromosome"/>
</dbReference>
<keyword evidence="6 8" id="KW-1133">Transmembrane helix</keyword>